<sequence>MLFPKCFELRFIARYQRFRGQVGKPGSIQFFITVAQALRFVDDKRPFFFSAFQNIGRINKLGIKRRIFTHQDNVEVGKFNLLLAAELVPFIVILLHTQRSRAGAGFAVNQIKVGHLHIMKFITTTLGFQQHSETGVFLDVDVCDGVHHDAELDHYFLR</sequence>
<evidence type="ECO:0000313" key="2">
    <source>
        <dbReference type="Proteomes" id="UP000042394"/>
    </source>
</evidence>
<gene>
    <name evidence="1" type="ORF">ERS008207_04238</name>
</gene>
<evidence type="ECO:0000313" key="1">
    <source>
        <dbReference type="EMBL" id="CNV08080.1"/>
    </source>
</evidence>
<protein>
    <submittedName>
        <fullName evidence="1">Uncharacterized protein</fullName>
    </submittedName>
</protein>
<organism evidence="1 2">
    <name type="scientific">Salmonella enterica subsp. enterica serovar Bovismorbificans</name>
    <dbReference type="NCBI Taxonomy" id="58097"/>
    <lineage>
        <taxon>Bacteria</taxon>
        <taxon>Pseudomonadati</taxon>
        <taxon>Pseudomonadota</taxon>
        <taxon>Gammaproteobacteria</taxon>
        <taxon>Enterobacterales</taxon>
        <taxon>Enterobacteriaceae</taxon>
        <taxon>Salmonella</taxon>
    </lineage>
</organism>
<dbReference type="EMBL" id="CQPD01000058">
    <property type="protein sequence ID" value="CNV08080.1"/>
    <property type="molecule type" value="Genomic_DNA"/>
</dbReference>
<accession>A0A655E7A2</accession>
<dbReference type="AlphaFoldDB" id="A0A655E7A2"/>
<proteinExistence type="predicted"/>
<name>A0A655E7A2_SALET</name>
<reference evidence="1 2" key="1">
    <citation type="submission" date="2015-03" db="EMBL/GenBank/DDBJ databases">
        <authorList>
            <consortium name="Pathogen Informatics"/>
        </authorList>
    </citation>
    <scope>NUCLEOTIDE SEQUENCE [LARGE SCALE GENOMIC DNA]</scope>
    <source>
        <strain evidence="1 2">D4891</strain>
    </source>
</reference>
<dbReference type="Proteomes" id="UP000042394">
    <property type="component" value="Unassembled WGS sequence"/>
</dbReference>